<gene>
    <name evidence="1" type="ORF">HHK36_002678</name>
</gene>
<dbReference type="Proteomes" id="UP000655225">
    <property type="component" value="Unassembled WGS sequence"/>
</dbReference>
<proteinExistence type="predicted"/>
<comment type="caution">
    <text evidence="1">The sequence shown here is derived from an EMBL/GenBank/DDBJ whole genome shotgun (WGS) entry which is preliminary data.</text>
</comment>
<reference evidence="1 2" key="1">
    <citation type="submission" date="2020-04" db="EMBL/GenBank/DDBJ databases">
        <title>Plant Genome Project.</title>
        <authorList>
            <person name="Zhang R.-G."/>
        </authorList>
    </citation>
    <scope>NUCLEOTIDE SEQUENCE [LARGE SCALE GENOMIC DNA]</scope>
    <source>
        <strain evidence="1">YNK0</strain>
        <tissue evidence="1">Leaf</tissue>
    </source>
</reference>
<evidence type="ECO:0000313" key="2">
    <source>
        <dbReference type="Proteomes" id="UP000655225"/>
    </source>
</evidence>
<dbReference type="EMBL" id="JABCRI010000002">
    <property type="protein sequence ID" value="KAF8410156.1"/>
    <property type="molecule type" value="Genomic_DNA"/>
</dbReference>
<protein>
    <submittedName>
        <fullName evidence="1">Uncharacterized protein</fullName>
    </submittedName>
</protein>
<accession>A0A834ZMX4</accession>
<name>A0A834ZMX4_TETSI</name>
<dbReference type="AlphaFoldDB" id="A0A834ZMX4"/>
<organism evidence="1 2">
    <name type="scientific">Tetracentron sinense</name>
    <name type="common">Spur-leaf</name>
    <dbReference type="NCBI Taxonomy" id="13715"/>
    <lineage>
        <taxon>Eukaryota</taxon>
        <taxon>Viridiplantae</taxon>
        <taxon>Streptophyta</taxon>
        <taxon>Embryophyta</taxon>
        <taxon>Tracheophyta</taxon>
        <taxon>Spermatophyta</taxon>
        <taxon>Magnoliopsida</taxon>
        <taxon>Trochodendrales</taxon>
        <taxon>Trochodendraceae</taxon>
        <taxon>Tetracentron</taxon>
    </lineage>
</organism>
<sequence length="250" mass="28784">MEKNEKAFEEKEFKARTLIVEREAAVADKEQVLWDPFRYSRVSSSFDADTNASLPAPEPSSKKMAFFFESLLQCARKFLLHCRVHLNQPVWCWIRWRCSTLPITIDPLQKRVAPQEKTKVDKKWMGVLKYQQPKRARANGGFYGFHMPTASAYTQPPLVFSERGAYTGVSERAYTSSGLQSSHQSYLIRIFKYYGNSISTVIEEENYRKFNTNLVHPIMGLIEWWAAVFTPINISNTNLPSTIGTLLALR</sequence>
<evidence type="ECO:0000313" key="1">
    <source>
        <dbReference type="EMBL" id="KAF8410156.1"/>
    </source>
</evidence>
<keyword evidence="2" id="KW-1185">Reference proteome</keyword>